<comment type="caution">
    <text evidence="2">The sequence shown here is derived from an EMBL/GenBank/DDBJ whole genome shotgun (WGS) entry which is preliminary data.</text>
</comment>
<organism evidence="2 3">
    <name type="scientific">Streptomyces violaceusniger</name>
    <dbReference type="NCBI Taxonomy" id="68280"/>
    <lineage>
        <taxon>Bacteria</taxon>
        <taxon>Bacillati</taxon>
        <taxon>Actinomycetota</taxon>
        <taxon>Actinomycetes</taxon>
        <taxon>Kitasatosporales</taxon>
        <taxon>Streptomycetaceae</taxon>
        <taxon>Streptomyces</taxon>
        <taxon>Streptomyces violaceusniger group</taxon>
    </lineage>
</organism>
<accession>A0A4D4KZC5</accession>
<protein>
    <submittedName>
        <fullName evidence="2">Uncharacterized protein</fullName>
    </submittedName>
</protein>
<gene>
    <name evidence="2" type="ORF">SVIO_017360</name>
</gene>
<keyword evidence="3" id="KW-1185">Reference proteome</keyword>
<dbReference type="Proteomes" id="UP000301309">
    <property type="component" value="Unassembled WGS sequence"/>
</dbReference>
<dbReference type="EMBL" id="BJHW01000001">
    <property type="protein sequence ID" value="GDY51113.1"/>
    <property type="molecule type" value="Genomic_DNA"/>
</dbReference>
<reference evidence="2 3" key="1">
    <citation type="journal article" date="2020" name="Int. J. Syst. Evol. Microbiol.">
        <title>Reclassification of Streptomyces castelarensis and Streptomyces sporoclivatus as later heterotypic synonyms of Streptomyces antimycoticus.</title>
        <authorList>
            <person name="Komaki H."/>
            <person name="Tamura T."/>
        </authorList>
    </citation>
    <scope>NUCLEOTIDE SEQUENCE [LARGE SCALE GENOMIC DNA]</scope>
    <source>
        <strain evidence="2 3">NBRC 13459</strain>
    </source>
</reference>
<proteinExistence type="predicted"/>
<feature type="region of interest" description="Disordered" evidence="1">
    <location>
        <begin position="72"/>
        <end position="91"/>
    </location>
</feature>
<sequence>MVAAEPVMCSTSRFCTVNCIQVPTLDTRFAADHQRMARWRRLRHGVRLPRSGERGLGIRGGGEVVMARSGRFPGTGQKGGGPASGARLTRGAVRQRRPMLTDGSPVRGIRPGWLSSQTGICPAHSGGKGRLPARRAAVAGIAYAAVARRTP</sequence>
<name>A0A4D4KZC5_STRVO</name>
<evidence type="ECO:0000256" key="1">
    <source>
        <dbReference type="SAM" id="MobiDB-lite"/>
    </source>
</evidence>
<dbReference type="AlphaFoldDB" id="A0A4D4KZC5"/>
<evidence type="ECO:0000313" key="2">
    <source>
        <dbReference type="EMBL" id="GDY51113.1"/>
    </source>
</evidence>
<evidence type="ECO:0000313" key="3">
    <source>
        <dbReference type="Proteomes" id="UP000301309"/>
    </source>
</evidence>